<feature type="compositionally biased region" description="Basic and acidic residues" evidence="2">
    <location>
        <begin position="301"/>
        <end position="310"/>
    </location>
</feature>
<feature type="compositionally biased region" description="Basic and acidic residues" evidence="2">
    <location>
        <begin position="332"/>
        <end position="344"/>
    </location>
</feature>
<evidence type="ECO:0000256" key="2">
    <source>
        <dbReference type="SAM" id="MobiDB-lite"/>
    </source>
</evidence>
<gene>
    <name evidence="3" type="ORF">CCUS01_11260</name>
</gene>
<feature type="compositionally biased region" description="Low complexity" evidence="2">
    <location>
        <begin position="220"/>
        <end position="235"/>
    </location>
</feature>
<dbReference type="Gene3D" id="1.10.287.1490">
    <property type="match status" value="1"/>
</dbReference>
<reference evidence="3" key="1">
    <citation type="submission" date="2016-11" db="EMBL/GenBank/DDBJ databases">
        <title>The genome sequence of Colletotrichum cuscutae.</title>
        <authorList>
            <person name="Baroncelli R."/>
        </authorList>
    </citation>
    <scope>NUCLEOTIDE SEQUENCE</scope>
    <source>
        <strain evidence="3">IMI 304802</strain>
    </source>
</reference>
<proteinExistence type="predicted"/>
<keyword evidence="1" id="KW-0175">Coiled coil</keyword>
<accession>A0AAI9U777</accession>
<evidence type="ECO:0000256" key="1">
    <source>
        <dbReference type="SAM" id="Coils"/>
    </source>
</evidence>
<evidence type="ECO:0000313" key="3">
    <source>
        <dbReference type="EMBL" id="KAK1451082.1"/>
    </source>
</evidence>
<feature type="compositionally biased region" description="Basic and acidic residues" evidence="2">
    <location>
        <begin position="284"/>
        <end position="293"/>
    </location>
</feature>
<dbReference type="AlphaFoldDB" id="A0AAI9U777"/>
<sequence length="486" mass="53893">MATGSNDNMPARESIEFDASDVVVVVEDEGRPAEVIEQLFTLRARYWSDASVFFRLFPATDRGCLQIKAGDIESLGKEVYGKAKPNQTTPPHFKHICDLLDGVQSVTCLRFQLHGNYNIDLIRPYDSNTETTSGDLVPDTCASLKPLAAARLISLYFRHDLLSQKIYKKYKWAIEQFANLTEGQARVYESVVDVSRLYHGAGDKVLISLDDHVHSPTRESSSSPAPGTPSSYGSTLPFDTVPRGSPPPYNACVGEELSSTSGPGAAATLAISSGGGGDLPGYDDTERRDDAPDSSRGVRPCGKEDIDTQRIKRKRLSYTATCTTTTSATDGSRPEKPSRPSRPHAIDRLMHIVEEQQKDIRRLQQKLEKSDARVAALAQNVDELEEEVSQLKKKGSDYEERCSQLEYGQAENAETLERHELEIDDIQGTLSTVDELMLVQEECLDGSQKDIERDPISPRNIAKRIDKVEDGMNSLKRRLREALETI</sequence>
<dbReference type="Proteomes" id="UP001239213">
    <property type="component" value="Unassembled WGS sequence"/>
</dbReference>
<feature type="region of interest" description="Disordered" evidence="2">
    <location>
        <begin position="214"/>
        <end position="344"/>
    </location>
</feature>
<dbReference type="EMBL" id="MPDP01000301">
    <property type="protein sequence ID" value="KAK1451082.1"/>
    <property type="molecule type" value="Genomic_DNA"/>
</dbReference>
<comment type="caution">
    <text evidence="3">The sequence shown here is derived from an EMBL/GenBank/DDBJ whole genome shotgun (WGS) entry which is preliminary data.</text>
</comment>
<keyword evidence="4" id="KW-1185">Reference proteome</keyword>
<feature type="coiled-coil region" evidence="1">
    <location>
        <begin position="346"/>
        <end position="401"/>
    </location>
</feature>
<evidence type="ECO:0000313" key="4">
    <source>
        <dbReference type="Proteomes" id="UP001239213"/>
    </source>
</evidence>
<organism evidence="3 4">
    <name type="scientific">Colletotrichum cuscutae</name>
    <dbReference type="NCBI Taxonomy" id="1209917"/>
    <lineage>
        <taxon>Eukaryota</taxon>
        <taxon>Fungi</taxon>
        <taxon>Dikarya</taxon>
        <taxon>Ascomycota</taxon>
        <taxon>Pezizomycotina</taxon>
        <taxon>Sordariomycetes</taxon>
        <taxon>Hypocreomycetidae</taxon>
        <taxon>Glomerellales</taxon>
        <taxon>Glomerellaceae</taxon>
        <taxon>Colletotrichum</taxon>
        <taxon>Colletotrichum acutatum species complex</taxon>
    </lineage>
</organism>
<name>A0AAI9U777_9PEZI</name>
<feature type="compositionally biased region" description="Low complexity" evidence="2">
    <location>
        <begin position="319"/>
        <end position="329"/>
    </location>
</feature>
<protein>
    <submittedName>
        <fullName evidence="3">Uncharacterized protein</fullName>
    </submittedName>
</protein>